<reference evidence="2" key="1">
    <citation type="submission" date="2005-10" db="EMBL/GenBank/DDBJ databases">
        <title>Complete sequence of Pelobacter carbinolicus DSM 2380.</title>
        <authorList>
            <person name="Copeland A."/>
            <person name="Lucas S."/>
            <person name="Lapidus A."/>
            <person name="Barry K."/>
            <person name="Detter J.C."/>
            <person name="Glavina T."/>
            <person name="Hammon N."/>
            <person name="Israni S."/>
            <person name="Pitluck S."/>
            <person name="Chertkov O."/>
            <person name="Schmutz J."/>
            <person name="Larimer F."/>
            <person name="Land M."/>
            <person name="Kyrpides N."/>
            <person name="Ivanova N."/>
            <person name="Richardson P."/>
        </authorList>
    </citation>
    <scope>NUCLEOTIDE SEQUENCE [LARGE SCALE GENOMIC DNA]</scope>
    <source>
        <strain evidence="2">DSM 2380 / NBRC 103641 / GraBd1</strain>
    </source>
</reference>
<dbReference type="PANTHER" id="PTHR21015">
    <property type="entry name" value="UDP-N-ACETYLGLUCOSAMINE--N-ACETYLMURAMYL-(PENTAPEPTIDE) PYROPHOSPHORYL-UNDECAPRENOL N-ACETYLGLUCOSAMINE TRANSFERASE 1"/>
    <property type="match status" value="1"/>
</dbReference>
<dbReference type="eggNOG" id="COG3980">
    <property type="taxonomic scope" value="Bacteria"/>
</dbReference>
<dbReference type="GO" id="GO:0016757">
    <property type="term" value="F:glycosyltransferase activity"/>
    <property type="evidence" value="ECO:0007669"/>
    <property type="project" value="TreeGrafter"/>
</dbReference>
<dbReference type="Proteomes" id="UP000002534">
    <property type="component" value="Chromosome"/>
</dbReference>
<dbReference type="AlphaFoldDB" id="Q3A5H2"/>
<name>Q3A5H2_SYNC1</name>
<proteinExistence type="predicted"/>
<dbReference type="Gene3D" id="3.40.50.2000">
    <property type="entry name" value="Glycogen Phosphorylase B"/>
    <property type="match status" value="1"/>
</dbReference>
<dbReference type="Gene3D" id="3.40.50.11190">
    <property type="match status" value="1"/>
</dbReference>
<dbReference type="STRING" id="338963.Pcar_1136"/>
<evidence type="ECO:0000313" key="1">
    <source>
        <dbReference type="EMBL" id="ABA88385.1"/>
    </source>
</evidence>
<sequence>MDIPASPHSPEIFIRCDGSPQLGLGHVVRCLALACELRDTYGMHPGFAMMDKGVAETLVAREQFPVFIKPEAFEEIQWIDSLLNEHRPKGLILDIRTQLPATELYRWRDAGITVAVIDDPGDRRQAADLAFYPPVPQMAKADWSRFTGRAFIGWDYLLLRREFSVKRTQPHNPVPSILVTMGGSDPGGLTLLALKALCDVTEPFRARVVLGRAFLHDQALEELRPGLPDKFEFLRDVSDMPALMADSDLAVAAFGGTAYELAALNIPAVLLGLTEDHATSARALDDAGMSISLGDYRQVPETRLAEAVTELLATPSLRQTMRNACTIVDGKGAQRIAGRINNAMAHAMHRNAAPETTMQEKP</sequence>
<protein>
    <submittedName>
        <fullName evidence="1">Glycosyltransferase</fullName>
    </submittedName>
</protein>
<dbReference type="RefSeq" id="WP_011340854.1">
    <property type="nucleotide sequence ID" value="NC_007498.2"/>
</dbReference>
<dbReference type="SUPFAM" id="SSF53756">
    <property type="entry name" value="UDP-Glycosyltransferase/glycogen phosphorylase"/>
    <property type="match status" value="1"/>
</dbReference>
<dbReference type="OrthoDB" id="9788924at2"/>
<accession>Q3A5H2</accession>
<reference evidence="1 2" key="2">
    <citation type="journal article" date="2012" name="BMC Genomics">
        <title>The genome of Pelobacter carbinolicus reveals surprising metabolic capabilities and physiological features.</title>
        <authorList>
            <person name="Aklujkar M."/>
            <person name="Haveman S.A."/>
            <person name="Didonato R.Jr."/>
            <person name="Chertkov O."/>
            <person name="Han C.S."/>
            <person name="Land M.L."/>
            <person name="Brown P."/>
            <person name="Lovley D.R."/>
        </authorList>
    </citation>
    <scope>NUCLEOTIDE SEQUENCE [LARGE SCALE GENOMIC DNA]</scope>
    <source>
        <strain evidence="2">DSM 2380 / NBRC 103641 / GraBd1</strain>
    </source>
</reference>
<keyword evidence="1" id="KW-0808">Transferase</keyword>
<dbReference type="HOGENOM" id="CLU_023406_1_0_7"/>
<dbReference type="PANTHER" id="PTHR21015:SF22">
    <property type="entry name" value="GLYCOSYLTRANSFERASE"/>
    <property type="match status" value="1"/>
</dbReference>
<evidence type="ECO:0000313" key="2">
    <source>
        <dbReference type="Proteomes" id="UP000002534"/>
    </source>
</evidence>
<dbReference type="KEGG" id="pca:Pcar_1136"/>
<dbReference type="EMBL" id="CP000142">
    <property type="protein sequence ID" value="ABA88385.1"/>
    <property type="molecule type" value="Genomic_DNA"/>
</dbReference>
<gene>
    <name evidence="1" type="ordered locus">Pcar_1136</name>
</gene>
<organism evidence="1 2">
    <name type="scientific">Syntrophotalea carbinolica (strain DSM 2380 / NBRC 103641 / GraBd1)</name>
    <name type="common">Pelobacter carbinolicus</name>
    <dbReference type="NCBI Taxonomy" id="338963"/>
    <lineage>
        <taxon>Bacteria</taxon>
        <taxon>Pseudomonadati</taxon>
        <taxon>Thermodesulfobacteriota</taxon>
        <taxon>Desulfuromonadia</taxon>
        <taxon>Desulfuromonadales</taxon>
        <taxon>Syntrophotaleaceae</taxon>
        <taxon>Syntrophotalea</taxon>
    </lineage>
</organism>
<keyword evidence="2" id="KW-1185">Reference proteome</keyword>